<dbReference type="EMBL" id="CAJVPW010001287">
    <property type="protein sequence ID" value="CAG8480077.1"/>
    <property type="molecule type" value="Genomic_DNA"/>
</dbReference>
<accession>A0ACA9KLB7</accession>
<gene>
    <name evidence="1" type="ORF">SPELUC_LOCUS2084</name>
</gene>
<comment type="caution">
    <text evidence="1">The sequence shown here is derived from an EMBL/GenBank/DDBJ whole genome shotgun (WGS) entry which is preliminary data.</text>
</comment>
<evidence type="ECO:0000313" key="2">
    <source>
        <dbReference type="Proteomes" id="UP000789366"/>
    </source>
</evidence>
<reference evidence="1" key="1">
    <citation type="submission" date="2021-06" db="EMBL/GenBank/DDBJ databases">
        <authorList>
            <person name="Kallberg Y."/>
            <person name="Tangrot J."/>
            <person name="Rosling A."/>
        </authorList>
    </citation>
    <scope>NUCLEOTIDE SEQUENCE</scope>
    <source>
        <strain evidence="1">28 12/20/2015</strain>
    </source>
</reference>
<proteinExistence type="predicted"/>
<organism evidence="1 2">
    <name type="scientific">Cetraspora pellucida</name>
    <dbReference type="NCBI Taxonomy" id="1433469"/>
    <lineage>
        <taxon>Eukaryota</taxon>
        <taxon>Fungi</taxon>
        <taxon>Fungi incertae sedis</taxon>
        <taxon>Mucoromycota</taxon>
        <taxon>Glomeromycotina</taxon>
        <taxon>Glomeromycetes</taxon>
        <taxon>Diversisporales</taxon>
        <taxon>Gigasporaceae</taxon>
        <taxon>Cetraspora</taxon>
    </lineage>
</organism>
<keyword evidence="2" id="KW-1185">Reference proteome</keyword>
<protein>
    <submittedName>
        <fullName evidence="1">15188_t:CDS:1</fullName>
    </submittedName>
</protein>
<sequence>MKFTFEISFENSQENYTVIRINQILIMKYHKITNNTENKARWAVNASTRGHSKTLLSKTVLPSECKHSFYNTIQSQLRQISIYGFTKAHYTLNTNQINQLSLFFDPNEPTHISICFNNMKYEVIIPSEEICRVETINFGKLVLTFRYHFERKYYYREIDHPWLLKRILLYNDPTDGYFDEAKQQIGMFHKFRQTSQAIVGRKDGACSQVIKQSNGTSIMVPSELILTEKNEPFFIRLMGHSISSDRSFREDSIIKDGKKHGLEIAADVGIN</sequence>
<evidence type="ECO:0000313" key="1">
    <source>
        <dbReference type="EMBL" id="CAG8480077.1"/>
    </source>
</evidence>
<name>A0ACA9KLB7_9GLOM</name>
<dbReference type="Proteomes" id="UP000789366">
    <property type="component" value="Unassembled WGS sequence"/>
</dbReference>